<dbReference type="EMBL" id="JACHWS010000002">
    <property type="protein sequence ID" value="MBB3037825.1"/>
    <property type="molecule type" value="Genomic_DNA"/>
</dbReference>
<dbReference type="AlphaFoldDB" id="A0A839RM62"/>
<gene>
    <name evidence="1" type="ORF">FHU29_002274</name>
</gene>
<dbReference type="Proteomes" id="UP000567922">
    <property type="component" value="Unassembled WGS sequence"/>
</dbReference>
<dbReference type="OrthoDB" id="5464610at2"/>
<dbReference type="RefSeq" id="WP_064441319.1">
    <property type="nucleotide sequence ID" value="NZ_BDDI01000013.1"/>
</dbReference>
<keyword evidence="2" id="KW-1185">Reference proteome</keyword>
<accession>A0A839RM62</accession>
<comment type="caution">
    <text evidence="1">The sequence shown here is derived from an EMBL/GenBank/DDBJ whole genome shotgun (WGS) entry which is preliminary data.</text>
</comment>
<evidence type="ECO:0000313" key="1">
    <source>
        <dbReference type="EMBL" id="MBB3037825.1"/>
    </source>
</evidence>
<protein>
    <submittedName>
        <fullName evidence="1">Uncharacterized protein</fullName>
    </submittedName>
</protein>
<sequence>MVYAANTDPLTGLTEFPLLEAMYGRRSRRFGLGMTMPSGPTAFRSSSEAAPLTPLERATLVAAGTGMTGWSFGVPYGPDHPDSYAHYSQRFTGRTAPTAAGSGTPVLFFTDDDGTYVTNTRDSQPEAVQEFGEGGAEGARRIVDVCEKHTTKLSDKRLDLPAKAPHMLPPNLWMANAPGSTLFMPVGDASEQVLVLMAMLLANGNLIVDDEAGCPAGNLAPFVRSGLLDENSPTPLSVLQQIAYEGNCAELSFMGHNIVLTMQAMGLGGLFLAGLNRWSALGAFAAQGIEGLGFRFVRNEHGPLPNPVGLDGVYEALCPPYYPNMRAAVEEFVERKFGPGGAYDPATQGPWNDTAGIKGSVEPYSDEFVACLSEVAQYIYDKYGRFPGTFTTMVLTGYVQAVHLDTEFYDTHYRPGAYLRSHKEHWDRWHAPGNGI</sequence>
<reference evidence="1 2" key="1">
    <citation type="submission" date="2020-08" db="EMBL/GenBank/DDBJ databases">
        <title>Sequencing the genomes of 1000 actinobacteria strains.</title>
        <authorList>
            <person name="Klenk H.-P."/>
        </authorList>
    </citation>
    <scope>NUCLEOTIDE SEQUENCE [LARGE SCALE GENOMIC DNA]</scope>
    <source>
        <strain evidence="1 2">DSM 45258</strain>
    </source>
</reference>
<proteinExistence type="predicted"/>
<name>A0A839RM62_9ACTN</name>
<organism evidence="1 2">
    <name type="scientific">Hoyosella altamirensis</name>
    <dbReference type="NCBI Taxonomy" id="616997"/>
    <lineage>
        <taxon>Bacteria</taxon>
        <taxon>Bacillati</taxon>
        <taxon>Actinomycetota</taxon>
        <taxon>Actinomycetes</taxon>
        <taxon>Mycobacteriales</taxon>
        <taxon>Hoyosellaceae</taxon>
        <taxon>Hoyosella</taxon>
    </lineage>
</organism>
<evidence type="ECO:0000313" key="2">
    <source>
        <dbReference type="Proteomes" id="UP000567922"/>
    </source>
</evidence>